<evidence type="ECO:0000256" key="1">
    <source>
        <dbReference type="SAM" id="SignalP"/>
    </source>
</evidence>
<protein>
    <recommendedName>
        <fullName evidence="4">DUF3551 domain-containing protein</fullName>
    </recommendedName>
</protein>
<dbReference type="OrthoDB" id="8255753at2"/>
<keyword evidence="3" id="KW-1185">Reference proteome</keyword>
<evidence type="ECO:0000313" key="2">
    <source>
        <dbReference type="EMBL" id="BAT59289.1"/>
    </source>
</evidence>
<keyword evidence="1" id="KW-0732">Signal</keyword>
<reference evidence="2 3" key="1">
    <citation type="submission" date="2015-08" db="EMBL/GenBank/DDBJ databases">
        <title>Investigation of the bacterial diversity of lava forest soil.</title>
        <authorList>
            <person name="Lee J.S."/>
        </authorList>
    </citation>
    <scope>NUCLEOTIDE SEQUENCE [LARGE SCALE GENOMIC DNA]</scope>
    <source>
        <strain evidence="2 3">GJW-30</strain>
    </source>
</reference>
<sequence length="91" mass="10075">MFKRYCAAVGLALAALSAPAAAQQGSWCAEAGGRSAYQNCYYYSFQQCLAAVSGVGGSCRPNWSAGRRSGVWWEDEQYDEPPPPRRRSRRY</sequence>
<name>A0A0S3PTL8_9BRAD</name>
<dbReference type="EMBL" id="AP014946">
    <property type="protein sequence ID" value="BAT59289.1"/>
    <property type="molecule type" value="Genomic_DNA"/>
</dbReference>
<proteinExistence type="predicted"/>
<feature type="chain" id="PRO_5006615769" description="DUF3551 domain-containing protein" evidence="1">
    <location>
        <begin position="23"/>
        <end position="91"/>
    </location>
</feature>
<dbReference type="RefSeq" id="WP_096354471.1">
    <property type="nucleotide sequence ID" value="NZ_AP014946.1"/>
</dbReference>
<gene>
    <name evidence="2" type="ORF">GJW-30_1_01820</name>
</gene>
<evidence type="ECO:0008006" key="4">
    <source>
        <dbReference type="Google" id="ProtNLM"/>
    </source>
</evidence>
<organism evidence="2 3">
    <name type="scientific">Variibacter gotjawalensis</name>
    <dbReference type="NCBI Taxonomy" id="1333996"/>
    <lineage>
        <taxon>Bacteria</taxon>
        <taxon>Pseudomonadati</taxon>
        <taxon>Pseudomonadota</taxon>
        <taxon>Alphaproteobacteria</taxon>
        <taxon>Hyphomicrobiales</taxon>
        <taxon>Nitrobacteraceae</taxon>
        <taxon>Variibacter</taxon>
    </lineage>
</organism>
<accession>A0A0S3PTL8</accession>
<dbReference type="AlphaFoldDB" id="A0A0S3PTL8"/>
<evidence type="ECO:0000313" key="3">
    <source>
        <dbReference type="Proteomes" id="UP000236884"/>
    </source>
</evidence>
<dbReference type="InterPro" id="IPR021937">
    <property type="entry name" value="DUF3551"/>
</dbReference>
<feature type="signal peptide" evidence="1">
    <location>
        <begin position="1"/>
        <end position="22"/>
    </location>
</feature>
<dbReference type="KEGG" id="vgo:GJW-30_1_01820"/>
<dbReference type="Pfam" id="PF12071">
    <property type="entry name" value="DUF3551"/>
    <property type="match status" value="1"/>
</dbReference>
<dbReference type="Proteomes" id="UP000236884">
    <property type="component" value="Chromosome"/>
</dbReference>